<name>A0AAE3IPV8_9BACT</name>
<dbReference type="RefSeq" id="WP_263037104.1">
    <property type="nucleotide sequence ID" value="NZ_JAOTPL010000003.1"/>
</dbReference>
<dbReference type="InterPro" id="IPR000297">
    <property type="entry name" value="PPIase_PpiC"/>
</dbReference>
<dbReference type="SUPFAM" id="SSF109998">
    <property type="entry name" value="Triger factor/SurA peptide-binding domain-like"/>
    <property type="match status" value="1"/>
</dbReference>
<dbReference type="Pfam" id="PF00639">
    <property type="entry name" value="Rotamase"/>
    <property type="match status" value="2"/>
</dbReference>
<dbReference type="PANTHER" id="PTHR47245:SF1">
    <property type="entry name" value="FOLDASE PROTEIN PRSA"/>
    <property type="match status" value="1"/>
</dbReference>
<keyword evidence="10" id="KW-1185">Reference proteome</keyword>
<dbReference type="EC" id="5.2.1.8" evidence="2"/>
<evidence type="ECO:0000256" key="3">
    <source>
        <dbReference type="ARBA" id="ARBA00022729"/>
    </source>
</evidence>
<reference evidence="9" key="1">
    <citation type="submission" date="2022-10" db="EMBL/GenBank/DDBJ databases">
        <authorList>
            <person name="Kim H.S."/>
            <person name="Kim J.-S."/>
            <person name="Suh M.K."/>
            <person name="Eom M.K."/>
            <person name="Lee J.-S."/>
        </authorList>
    </citation>
    <scope>NUCLEOTIDE SEQUENCE</scope>
    <source>
        <strain evidence="9">LIP-5</strain>
    </source>
</reference>
<comment type="caution">
    <text evidence="9">The sequence shown here is derived from an EMBL/GenBank/DDBJ whole genome shotgun (WGS) entry which is preliminary data.</text>
</comment>
<organism evidence="9 10">
    <name type="scientific">Haoranjiania flava</name>
    <dbReference type="NCBI Taxonomy" id="1856322"/>
    <lineage>
        <taxon>Bacteria</taxon>
        <taxon>Pseudomonadati</taxon>
        <taxon>Bacteroidota</taxon>
        <taxon>Chitinophagia</taxon>
        <taxon>Chitinophagales</taxon>
        <taxon>Chitinophagaceae</taxon>
        <taxon>Haoranjiania</taxon>
    </lineage>
</organism>
<evidence type="ECO:0000256" key="4">
    <source>
        <dbReference type="ARBA" id="ARBA00023110"/>
    </source>
</evidence>
<dbReference type="InterPro" id="IPR046357">
    <property type="entry name" value="PPIase_dom_sf"/>
</dbReference>
<dbReference type="GO" id="GO:0003755">
    <property type="term" value="F:peptidyl-prolyl cis-trans isomerase activity"/>
    <property type="evidence" value="ECO:0007669"/>
    <property type="project" value="UniProtKB-KW"/>
</dbReference>
<evidence type="ECO:0000313" key="10">
    <source>
        <dbReference type="Proteomes" id="UP001209317"/>
    </source>
</evidence>
<evidence type="ECO:0000256" key="2">
    <source>
        <dbReference type="ARBA" id="ARBA00013194"/>
    </source>
</evidence>
<dbReference type="Proteomes" id="UP001209317">
    <property type="component" value="Unassembled WGS sequence"/>
</dbReference>
<feature type="chain" id="PRO_5041976003" description="peptidylprolyl isomerase" evidence="7">
    <location>
        <begin position="20"/>
        <end position="472"/>
    </location>
</feature>
<dbReference type="SUPFAM" id="SSF54534">
    <property type="entry name" value="FKBP-like"/>
    <property type="match status" value="2"/>
</dbReference>
<dbReference type="Gene3D" id="1.10.4030.10">
    <property type="entry name" value="Porin chaperone SurA, peptide-binding domain"/>
    <property type="match status" value="1"/>
</dbReference>
<evidence type="ECO:0000313" key="9">
    <source>
        <dbReference type="EMBL" id="MCU7693617.1"/>
    </source>
</evidence>
<protein>
    <recommendedName>
        <fullName evidence="2">peptidylprolyl isomerase</fullName>
        <ecNumber evidence="2">5.2.1.8</ecNumber>
    </recommendedName>
</protein>
<dbReference type="Gene3D" id="3.10.50.40">
    <property type="match status" value="2"/>
</dbReference>
<keyword evidence="4 6" id="KW-0697">Rotamase</keyword>
<proteinExistence type="predicted"/>
<evidence type="ECO:0000256" key="1">
    <source>
        <dbReference type="ARBA" id="ARBA00000971"/>
    </source>
</evidence>
<feature type="domain" description="PpiC" evidence="8">
    <location>
        <begin position="178"/>
        <end position="280"/>
    </location>
</feature>
<comment type="catalytic activity">
    <reaction evidence="1">
        <text>[protein]-peptidylproline (omega=180) = [protein]-peptidylproline (omega=0)</text>
        <dbReference type="Rhea" id="RHEA:16237"/>
        <dbReference type="Rhea" id="RHEA-COMP:10747"/>
        <dbReference type="Rhea" id="RHEA-COMP:10748"/>
        <dbReference type="ChEBI" id="CHEBI:83833"/>
        <dbReference type="ChEBI" id="CHEBI:83834"/>
        <dbReference type="EC" id="5.2.1.8"/>
    </reaction>
</comment>
<sequence length="472" mass="53275">MKKSILLSILLGAYFCSYAQNNLKSQPRVLIDGIAAIVGDGIVLKSEVDIYMEQHKHETGQTFLPPNTKCLILASFIQNKVLAIQAQKDSLPVTDEQIEQELDGRINLFIRQYGSREEVEKIVNKPLYQYKEDLRAQVKEQALAQAAQQNIIKHVRITPTEVEAYYNSIPVDSLRYKESQYEVSQLVMDPQPAKSAEDALIEQMTKWKNDIENGRANFTDLARQHSDEPSAKQTGGQLSVNKDAGGFDPVFMTAAFKLKEGQISPVVKTAFGYHIIQMVSKVGSDAVVRHIIKLPPLGDTEVREAIERADSLRTIIINNNIPFNTAVNRFSDDENLKYTGGAVISQNPNGGYESVLTLDQFTDKQIADAVAKMKVGEISEAQIFQNPMNGKLQVRLLYLRSKTEPHRENLKDDFNEISHRALSIKQQNVLGNWLTKNVGNYYIKVSEEYNDCPNVLEWTKLSEQNLNHFSTR</sequence>
<feature type="signal peptide" evidence="7">
    <location>
        <begin position="1"/>
        <end position="19"/>
    </location>
</feature>
<dbReference type="PROSITE" id="PS50198">
    <property type="entry name" value="PPIC_PPIASE_2"/>
    <property type="match status" value="1"/>
</dbReference>
<dbReference type="PANTHER" id="PTHR47245">
    <property type="entry name" value="PEPTIDYLPROLYL ISOMERASE"/>
    <property type="match status" value="1"/>
</dbReference>
<dbReference type="InterPro" id="IPR027304">
    <property type="entry name" value="Trigger_fact/SurA_dom_sf"/>
</dbReference>
<evidence type="ECO:0000256" key="6">
    <source>
        <dbReference type="PROSITE-ProRule" id="PRU00278"/>
    </source>
</evidence>
<keyword evidence="3 7" id="KW-0732">Signal</keyword>
<evidence type="ECO:0000259" key="8">
    <source>
        <dbReference type="PROSITE" id="PS50198"/>
    </source>
</evidence>
<keyword evidence="5 6" id="KW-0413">Isomerase</keyword>
<gene>
    <name evidence="9" type="ORF">OD355_03700</name>
</gene>
<evidence type="ECO:0000256" key="5">
    <source>
        <dbReference type="ARBA" id="ARBA00023235"/>
    </source>
</evidence>
<dbReference type="EMBL" id="JAOTPL010000003">
    <property type="protein sequence ID" value="MCU7693617.1"/>
    <property type="molecule type" value="Genomic_DNA"/>
</dbReference>
<evidence type="ECO:0000256" key="7">
    <source>
        <dbReference type="SAM" id="SignalP"/>
    </source>
</evidence>
<accession>A0AAE3IPV8</accession>
<dbReference type="InterPro" id="IPR050245">
    <property type="entry name" value="PrsA_foldase"/>
</dbReference>
<dbReference type="AlphaFoldDB" id="A0AAE3IPV8"/>